<evidence type="ECO:0000313" key="1">
    <source>
        <dbReference type="EMBL" id="KAH3680478.1"/>
    </source>
</evidence>
<accession>A0A9P8TI65</accession>
<keyword evidence="2" id="KW-1185">Reference proteome</keyword>
<proteinExistence type="predicted"/>
<evidence type="ECO:0000313" key="2">
    <source>
        <dbReference type="Proteomes" id="UP000774326"/>
    </source>
</evidence>
<organism evidence="1 2">
    <name type="scientific">Wickerhamomyces pijperi</name>
    <name type="common">Yeast</name>
    <name type="synonym">Pichia pijperi</name>
    <dbReference type="NCBI Taxonomy" id="599730"/>
    <lineage>
        <taxon>Eukaryota</taxon>
        <taxon>Fungi</taxon>
        <taxon>Dikarya</taxon>
        <taxon>Ascomycota</taxon>
        <taxon>Saccharomycotina</taxon>
        <taxon>Saccharomycetes</taxon>
        <taxon>Phaffomycetales</taxon>
        <taxon>Wickerhamomycetaceae</taxon>
        <taxon>Wickerhamomyces</taxon>
    </lineage>
</organism>
<comment type="caution">
    <text evidence="1">The sequence shown here is derived from an EMBL/GenBank/DDBJ whole genome shotgun (WGS) entry which is preliminary data.</text>
</comment>
<name>A0A9P8TI65_WICPI</name>
<reference evidence="1" key="2">
    <citation type="submission" date="2021-01" db="EMBL/GenBank/DDBJ databases">
        <authorList>
            <person name="Schikora-Tamarit M.A."/>
        </authorList>
    </citation>
    <scope>NUCLEOTIDE SEQUENCE</scope>
    <source>
        <strain evidence="1">CBS2887</strain>
    </source>
</reference>
<dbReference type="AlphaFoldDB" id="A0A9P8TI65"/>
<sequence length="170" mass="18488">MELDKDVLSPCSLKKLGLCGDPMRLPNICVRSSWANLFCFCLLAWTGEAKQSLSSGCSSSPSLLLSSLESSSSSSLKPGRRLSEPLNVLADLNMLLLKEDGPLCLENSVWALLKDGLFGKENVNLSVSESILDIEDVDIIEFNEEIDVALELSFSTRGFLDSKVLLTKGD</sequence>
<protein>
    <submittedName>
        <fullName evidence="1">Uncharacterized protein</fullName>
    </submittedName>
</protein>
<dbReference type="Proteomes" id="UP000774326">
    <property type="component" value="Unassembled WGS sequence"/>
</dbReference>
<reference evidence="1" key="1">
    <citation type="journal article" date="2021" name="Open Biol.">
        <title>Shared evolutionary footprints suggest mitochondrial oxidative damage underlies multiple complex I losses in fungi.</title>
        <authorList>
            <person name="Schikora-Tamarit M.A."/>
            <person name="Marcet-Houben M."/>
            <person name="Nosek J."/>
            <person name="Gabaldon T."/>
        </authorList>
    </citation>
    <scope>NUCLEOTIDE SEQUENCE</scope>
    <source>
        <strain evidence="1">CBS2887</strain>
    </source>
</reference>
<dbReference type="EMBL" id="JAEUBG010004732">
    <property type="protein sequence ID" value="KAH3680478.1"/>
    <property type="molecule type" value="Genomic_DNA"/>
</dbReference>
<gene>
    <name evidence="1" type="ORF">WICPIJ_008270</name>
</gene>